<protein>
    <submittedName>
        <fullName evidence="5">Glycosyltransferase involved in cell wall bisynthesis</fullName>
    </submittedName>
</protein>
<sequence>MNVLMLVQSPVAGDSRVLREAATLTAEGHAVHIVGRDVPDGFDPGDGVTVESVTRSRGMRPPGTPRGAALASSSGPKTVLRRSGRWLLLPEHRERTERRWRDDAARLLAGRPAHDVVHAHDYNTLALGADLARRWSARLVYDSHELWFDRGLPGRPTPVARWRGRRKETALAGQARVVLTVSEGIAARLRGRGLPDVRVVRNTFPLADHEPPELPATPAGFAYAGRIGPGRDLEAVVGAAARLPSLRTVVAGPADPGYRLDTTGVEVLPPMSLPAVDTLYQEVGVAVVTLTDTCLNHRLALPNKLFHAVRAGVPVVAANLPELHSFVLRYGLGRLYTPGDASSLATAVEAVASDYTGYVEAVRKARQELAWEHDSRVLADAYANLGTA</sequence>
<gene>
    <name evidence="5" type="ORF">SAMN04488561_0724</name>
</gene>
<keyword evidence="2 5" id="KW-0808">Transferase</keyword>
<dbReference type="OrthoDB" id="3335961at2"/>
<keyword evidence="6" id="KW-1185">Reference proteome</keyword>
<dbReference type="PANTHER" id="PTHR12526">
    <property type="entry name" value="GLYCOSYLTRANSFERASE"/>
    <property type="match status" value="1"/>
</dbReference>
<dbReference type="AlphaFoldDB" id="A0A1H5H1A8"/>
<accession>A0A1H5H1A8</accession>
<proteinExistence type="predicted"/>
<dbReference type="EMBL" id="FNUC01000003">
    <property type="protein sequence ID" value="SEE21749.1"/>
    <property type="molecule type" value="Genomic_DNA"/>
</dbReference>
<evidence type="ECO:0000256" key="2">
    <source>
        <dbReference type="ARBA" id="ARBA00022679"/>
    </source>
</evidence>
<evidence type="ECO:0000256" key="3">
    <source>
        <dbReference type="SAM" id="MobiDB-lite"/>
    </source>
</evidence>
<dbReference type="Proteomes" id="UP000181980">
    <property type="component" value="Unassembled WGS sequence"/>
</dbReference>
<dbReference type="Gene3D" id="3.40.50.2000">
    <property type="entry name" value="Glycogen Phosphorylase B"/>
    <property type="match status" value="2"/>
</dbReference>
<name>A0A1H5H1A8_9ACTN</name>
<keyword evidence="1" id="KW-0328">Glycosyltransferase</keyword>
<dbReference type="SUPFAM" id="SSF53756">
    <property type="entry name" value="UDP-Glycosyltransferase/glycogen phosphorylase"/>
    <property type="match status" value="1"/>
</dbReference>
<reference evidence="6" key="1">
    <citation type="submission" date="2016-10" db="EMBL/GenBank/DDBJ databases">
        <authorList>
            <person name="Varghese N."/>
            <person name="Submissions S."/>
        </authorList>
    </citation>
    <scope>NUCLEOTIDE SEQUENCE [LARGE SCALE GENOMIC DNA]</scope>
    <source>
        <strain evidence="6">DSM 45237</strain>
    </source>
</reference>
<feature type="region of interest" description="Disordered" evidence="3">
    <location>
        <begin position="53"/>
        <end position="75"/>
    </location>
</feature>
<feature type="domain" description="Glycosyltransferase subfamily 4-like N-terminal" evidence="4">
    <location>
        <begin position="16"/>
        <end position="200"/>
    </location>
</feature>
<evidence type="ECO:0000256" key="1">
    <source>
        <dbReference type="ARBA" id="ARBA00022676"/>
    </source>
</evidence>
<dbReference type="Pfam" id="PF13579">
    <property type="entry name" value="Glyco_trans_4_4"/>
    <property type="match status" value="1"/>
</dbReference>
<evidence type="ECO:0000313" key="5">
    <source>
        <dbReference type="EMBL" id="SEE21749.1"/>
    </source>
</evidence>
<evidence type="ECO:0000313" key="6">
    <source>
        <dbReference type="Proteomes" id="UP000181980"/>
    </source>
</evidence>
<dbReference type="STRING" id="561176.SAMN04488561_0724"/>
<dbReference type="RefSeq" id="WP_069110467.1">
    <property type="nucleotide sequence ID" value="NZ_FNUC01000003.1"/>
</dbReference>
<dbReference type="Pfam" id="PF13692">
    <property type="entry name" value="Glyco_trans_1_4"/>
    <property type="match status" value="1"/>
</dbReference>
<dbReference type="InterPro" id="IPR028098">
    <property type="entry name" value="Glyco_trans_4-like_N"/>
</dbReference>
<evidence type="ECO:0000259" key="4">
    <source>
        <dbReference type="Pfam" id="PF13579"/>
    </source>
</evidence>
<organism evidence="5 6">
    <name type="scientific">Jiangella alba</name>
    <dbReference type="NCBI Taxonomy" id="561176"/>
    <lineage>
        <taxon>Bacteria</taxon>
        <taxon>Bacillati</taxon>
        <taxon>Actinomycetota</taxon>
        <taxon>Actinomycetes</taxon>
        <taxon>Jiangellales</taxon>
        <taxon>Jiangellaceae</taxon>
        <taxon>Jiangella</taxon>
    </lineage>
</organism>
<dbReference type="PANTHER" id="PTHR12526:SF510">
    <property type="entry name" value="D-INOSITOL 3-PHOSPHATE GLYCOSYLTRANSFERASE"/>
    <property type="match status" value="1"/>
</dbReference>
<dbReference type="GO" id="GO:0016757">
    <property type="term" value="F:glycosyltransferase activity"/>
    <property type="evidence" value="ECO:0007669"/>
    <property type="project" value="UniProtKB-KW"/>
</dbReference>